<proteinExistence type="predicted"/>
<dbReference type="KEGG" id="ath:AT5G59105"/>
<keyword evidence="1" id="KW-0732">Signal</keyword>
<feature type="signal peptide" evidence="1">
    <location>
        <begin position="1"/>
        <end position="24"/>
    </location>
</feature>
<dbReference type="OrthoDB" id="1089503at2759"/>
<evidence type="ECO:0000313" key="3">
    <source>
        <dbReference type="EMBL" id="VYS70831.1"/>
    </source>
</evidence>
<gene>
    <name evidence="3" type="ORF">AN1_LOCUS26210</name>
    <name evidence="2" type="ORF">C24_LOCUS26034</name>
</gene>
<dbReference type="RefSeq" id="NP_680455.2">
    <property type="nucleotide sequence ID" value="NM_148150.2"/>
</dbReference>
<protein>
    <submittedName>
        <fullName evidence="3">Uncharacterized protein</fullName>
    </submittedName>
</protein>
<name>A0A654GCM4_ARATH</name>
<reference evidence="3 4" key="1">
    <citation type="submission" date="2019-11" db="EMBL/GenBank/DDBJ databases">
        <authorList>
            <person name="Jiao W.-B."/>
            <person name="Schneeberger K."/>
        </authorList>
    </citation>
    <scope>NUCLEOTIDE SEQUENCE [LARGE SCALE GENOMIC DNA]</scope>
    <source>
        <strain evidence="4">cv. An-1</strain>
        <strain evidence="5">cv. C24</strain>
    </source>
</reference>
<accession>A0A5S9YFL6</accession>
<dbReference type="Proteomes" id="UP000426265">
    <property type="component" value="Unassembled WGS sequence"/>
</dbReference>
<dbReference type="Proteomes" id="UP000434276">
    <property type="component" value="Unassembled WGS sequence"/>
</dbReference>
<feature type="chain" id="PRO_5038244365" evidence="1">
    <location>
        <begin position="25"/>
        <end position="129"/>
    </location>
</feature>
<dbReference type="OMA" id="FKFNPCE"/>
<evidence type="ECO:0000313" key="4">
    <source>
        <dbReference type="Proteomes" id="UP000426265"/>
    </source>
</evidence>
<organism evidence="3 4">
    <name type="scientific">Arabidopsis thaliana</name>
    <name type="common">Mouse-ear cress</name>
    <dbReference type="NCBI Taxonomy" id="3702"/>
    <lineage>
        <taxon>Eukaryota</taxon>
        <taxon>Viridiplantae</taxon>
        <taxon>Streptophyta</taxon>
        <taxon>Embryophyta</taxon>
        <taxon>Tracheophyta</taxon>
        <taxon>Spermatophyta</taxon>
        <taxon>Magnoliopsida</taxon>
        <taxon>eudicotyledons</taxon>
        <taxon>Gunneridae</taxon>
        <taxon>Pentapetalae</taxon>
        <taxon>rosids</taxon>
        <taxon>malvids</taxon>
        <taxon>Brassicales</taxon>
        <taxon>Brassicaceae</taxon>
        <taxon>Camelineae</taxon>
        <taxon>Arabidopsis</taxon>
    </lineage>
</organism>
<sequence>MAITKKKLVVYTFTLLFIISYVHCQSTSASSPGFDNGEVCKQFKFNPCERGGDRGCTVFCTRKLFTRGECRDEGCWCCPSFDIGESCQGFKFNPCERGGDRGCTVFCKRKLVTRGECRDEGCWCCPGQV</sequence>
<dbReference type="EMBL" id="CACSHJ010000096">
    <property type="protein sequence ID" value="CAA0410803.1"/>
    <property type="molecule type" value="Genomic_DNA"/>
</dbReference>
<dbReference type="EMBL" id="CACRSJ010000110">
    <property type="protein sequence ID" value="VYS70831.1"/>
    <property type="molecule type" value="Genomic_DNA"/>
</dbReference>
<evidence type="ECO:0000313" key="5">
    <source>
        <dbReference type="Proteomes" id="UP000434276"/>
    </source>
</evidence>
<dbReference type="AlphaFoldDB" id="A0A654GCM4"/>
<accession>A0A654GCM4</accession>
<evidence type="ECO:0000256" key="1">
    <source>
        <dbReference type="SAM" id="SignalP"/>
    </source>
</evidence>
<evidence type="ECO:0000313" key="2">
    <source>
        <dbReference type="EMBL" id="CAA0410803.1"/>
    </source>
</evidence>
<dbReference type="ExpressionAtlas" id="A0A654GCM4">
    <property type="expression patterns" value="baseline and differential"/>
</dbReference>